<organism evidence="2 3">
    <name type="scientific">Methylorubrum populi (strain ATCC BAA-705 / NCIMB 13946 / BJ001)</name>
    <name type="common">Methylobacterium populi</name>
    <dbReference type="NCBI Taxonomy" id="441620"/>
    <lineage>
        <taxon>Bacteria</taxon>
        <taxon>Pseudomonadati</taxon>
        <taxon>Pseudomonadota</taxon>
        <taxon>Alphaproteobacteria</taxon>
        <taxon>Hyphomicrobiales</taxon>
        <taxon>Methylobacteriaceae</taxon>
        <taxon>Methylorubrum</taxon>
    </lineage>
</organism>
<dbReference type="STRING" id="441620.Mpop_3830"/>
<feature type="region of interest" description="Disordered" evidence="1">
    <location>
        <begin position="50"/>
        <end position="73"/>
    </location>
</feature>
<dbReference type="KEGG" id="mpo:Mpop_3830"/>
<dbReference type="Proteomes" id="UP000007136">
    <property type="component" value="Chromosome"/>
</dbReference>
<evidence type="ECO:0000313" key="3">
    <source>
        <dbReference type="Proteomes" id="UP000007136"/>
    </source>
</evidence>
<evidence type="ECO:0000256" key="1">
    <source>
        <dbReference type="SAM" id="MobiDB-lite"/>
    </source>
</evidence>
<dbReference type="AlphaFoldDB" id="B1Z9J7"/>
<dbReference type="HOGENOM" id="CLU_2700546_0_0_5"/>
<reference evidence="2" key="1">
    <citation type="submission" date="2008-04" db="EMBL/GenBank/DDBJ databases">
        <title>Complete sequence of chromosome of Methylobacterium populi BJ001.</title>
        <authorList>
            <consortium name="US DOE Joint Genome Institute"/>
            <person name="Copeland A."/>
            <person name="Lucas S."/>
            <person name="Lapidus A."/>
            <person name="Glavina del Rio T."/>
            <person name="Dalin E."/>
            <person name="Tice H."/>
            <person name="Bruce D."/>
            <person name="Goodwin L."/>
            <person name="Pitluck S."/>
            <person name="Chertkov O."/>
            <person name="Brettin T."/>
            <person name="Detter J.C."/>
            <person name="Han C."/>
            <person name="Kuske C.R."/>
            <person name="Schmutz J."/>
            <person name="Larimer F."/>
            <person name="Land M."/>
            <person name="Hauser L."/>
            <person name="Kyrpides N."/>
            <person name="Mikhailova N."/>
            <person name="Marx C."/>
            <person name="Richardson P."/>
        </authorList>
    </citation>
    <scope>NUCLEOTIDE SEQUENCE [LARGE SCALE GENOMIC DNA]</scope>
    <source>
        <strain evidence="2">BJ001</strain>
    </source>
</reference>
<name>B1Z9J7_METPB</name>
<protein>
    <submittedName>
        <fullName evidence="2">Uncharacterized protein</fullName>
    </submittedName>
</protein>
<accession>B1Z9J7</accession>
<sequence>METPDHTIHAEESRYVVRVGKDEAGYVSEDAEHPGLWILEDVGGRSWAGASRGRRLRRSSQPGSLPKRQIGYD</sequence>
<proteinExistence type="predicted"/>
<gene>
    <name evidence="2" type="ordered locus">Mpop_3830</name>
</gene>
<evidence type="ECO:0000313" key="2">
    <source>
        <dbReference type="EMBL" id="ACB81961.1"/>
    </source>
</evidence>
<dbReference type="EMBL" id="CP001029">
    <property type="protein sequence ID" value="ACB81961.1"/>
    <property type="molecule type" value="Genomic_DNA"/>
</dbReference>